<evidence type="ECO:0000259" key="1">
    <source>
        <dbReference type="PROSITE" id="PS50887"/>
    </source>
</evidence>
<feature type="domain" description="GGDEF" evidence="1">
    <location>
        <begin position="1"/>
        <end position="106"/>
    </location>
</feature>
<dbReference type="InterPro" id="IPR000160">
    <property type="entry name" value="GGDEF_dom"/>
</dbReference>
<evidence type="ECO:0000313" key="2">
    <source>
        <dbReference type="EMBL" id="MBO8463311.1"/>
    </source>
</evidence>
<dbReference type="GO" id="GO:0052621">
    <property type="term" value="F:diguanylate cyclase activity"/>
    <property type="evidence" value="ECO:0007669"/>
    <property type="project" value="TreeGrafter"/>
</dbReference>
<dbReference type="PANTHER" id="PTHR45138:SF9">
    <property type="entry name" value="DIGUANYLATE CYCLASE DGCM-RELATED"/>
    <property type="match status" value="1"/>
</dbReference>
<reference evidence="2" key="1">
    <citation type="submission" date="2020-10" db="EMBL/GenBank/DDBJ databases">
        <authorList>
            <person name="Gilroy R."/>
        </authorList>
    </citation>
    <scope>NUCLEOTIDE SEQUENCE</scope>
    <source>
        <strain evidence="2">E3-2379</strain>
    </source>
</reference>
<dbReference type="EMBL" id="JADIML010000144">
    <property type="protein sequence ID" value="MBO8463311.1"/>
    <property type="molecule type" value="Genomic_DNA"/>
</dbReference>
<dbReference type="SUPFAM" id="SSF55073">
    <property type="entry name" value="Nucleotide cyclase"/>
    <property type="match status" value="1"/>
</dbReference>
<proteinExistence type="predicted"/>
<dbReference type="NCBIfam" id="TIGR00254">
    <property type="entry name" value="GGDEF"/>
    <property type="match status" value="1"/>
</dbReference>
<dbReference type="AlphaFoldDB" id="A0A9D9HZR0"/>
<comment type="caution">
    <text evidence="2">The sequence shown here is derived from an EMBL/GenBank/DDBJ whole genome shotgun (WGS) entry which is preliminary data.</text>
</comment>
<organism evidence="2 3">
    <name type="scientific">Candidatus Scybalomonas excrementavium</name>
    <dbReference type="NCBI Taxonomy" id="2840943"/>
    <lineage>
        <taxon>Bacteria</taxon>
        <taxon>Bacillati</taxon>
        <taxon>Bacillota</taxon>
        <taxon>Clostridia</taxon>
        <taxon>Lachnospirales</taxon>
        <taxon>Lachnospiraceae</taxon>
        <taxon>Lachnospiraceae incertae sedis</taxon>
        <taxon>Candidatus Scybalomonas</taxon>
    </lineage>
</organism>
<feature type="non-terminal residue" evidence="2">
    <location>
        <position position="1"/>
    </location>
</feature>
<dbReference type="Proteomes" id="UP000823618">
    <property type="component" value="Unassembled WGS sequence"/>
</dbReference>
<protein>
    <submittedName>
        <fullName evidence="2">Diguanylate cyclase</fullName>
    </submittedName>
</protein>
<gene>
    <name evidence="2" type="ORF">IAC13_05200</name>
</gene>
<reference evidence="2" key="2">
    <citation type="journal article" date="2021" name="PeerJ">
        <title>Extensive microbial diversity within the chicken gut microbiome revealed by metagenomics and culture.</title>
        <authorList>
            <person name="Gilroy R."/>
            <person name="Ravi A."/>
            <person name="Getino M."/>
            <person name="Pursley I."/>
            <person name="Horton D.L."/>
            <person name="Alikhan N.F."/>
            <person name="Baker D."/>
            <person name="Gharbi K."/>
            <person name="Hall N."/>
            <person name="Watson M."/>
            <person name="Adriaenssens E.M."/>
            <person name="Foster-Nyarko E."/>
            <person name="Jarju S."/>
            <person name="Secka A."/>
            <person name="Antonio M."/>
            <person name="Oren A."/>
            <person name="Chaudhuri R.R."/>
            <person name="La Ragione R."/>
            <person name="Hildebrand F."/>
            <person name="Pallen M.J."/>
        </authorList>
    </citation>
    <scope>NUCLEOTIDE SEQUENCE</scope>
    <source>
        <strain evidence="2">E3-2379</strain>
    </source>
</reference>
<accession>A0A9D9HZR0</accession>
<dbReference type="InterPro" id="IPR029787">
    <property type="entry name" value="Nucleotide_cyclase"/>
</dbReference>
<dbReference type="PANTHER" id="PTHR45138">
    <property type="entry name" value="REGULATORY COMPONENTS OF SENSORY TRANSDUCTION SYSTEM"/>
    <property type="match status" value="1"/>
</dbReference>
<name>A0A9D9HZR0_9FIRM</name>
<dbReference type="InterPro" id="IPR043128">
    <property type="entry name" value="Rev_trsase/Diguanyl_cyclase"/>
</dbReference>
<dbReference type="Gene3D" id="3.30.70.270">
    <property type="match status" value="1"/>
</dbReference>
<dbReference type="PROSITE" id="PS50887">
    <property type="entry name" value="GGDEF"/>
    <property type="match status" value="1"/>
</dbReference>
<sequence length="112" mass="12875">GDDYLCTVVSTIQKHIRSTDLFCRFGGDEFLLLLPDCIEEIATSKMEAVNSELIALKKEYPLSVSYGILYITKENTMDLPEILNTIDQKMYVYKKLHKQSRANAKKENTIEH</sequence>
<dbReference type="InterPro" id="IPR050469">
    <property type="entry name" value="Diguanylate_Cyclase"/>
</dbReference>
<evidence type="ECO:0000313" key="3">
    <source>
        <dbReference type="Proteomes" id="UP000823618"/>
    </source>
</evidence>
<dbReference type="Pfam" id="PF00990">
    <property type="entry name" value="GGDEF"/>
    <property type="match status" value="1"/>
</dbReference>